<evidence type="ECO:0000313" key="3">
    <source>
        <dbReference type="WBParaSite" id="PTRK_0000080500.1"/>
    </source>
</evidence>
<organism evidence="2 3">
    <name type="scientific">Parastrongyloides trichosuri</name>
    <name type="common">Possum-specific nematode worm</name>
    <dbReference type="NCBI Taxonomy" id="131310"/>
    <lineage>
        <taxon>Eukaryota</taxon>
        <taxon>Metazoa</taxon>
        <taxon>Ecdysozoa</taxon>
        <taxon>Nematoda</taxon>
        <taxon>Chromadorea</taxon>
        <taxon>Rhabditida</taxon>
        <taxon>Tylenchina</taxon>
        <taxon>Panagrolaimomorpha</taxon>
        <taxon>Strongyloidoidea</taxon>
        <taxon>Strongyloididae</taxon>
        <taxon>Parastrongyloides</taxon>
    </lineage>
</organism>
<sequence>MPHHKRRVRSQSRGRWSVNMKVSVTTEGPNNGLIIQQGIIPQSSMQSDFNTLPTYSFSPTPAPIELPPSSSFENLKTSTPSPRVRSRMDEPLHIQTNPSFIQEQPAQIHNNKSTTLTTVEIFRAPIDEDVQFYKLPPEPISITGQPQYVRAHGPNYETWNQIRTETLIDDPAPEHIINISSNKSVQWKSDLEERLTVSSYSSYTDDTYKDDLDFNEPPKVYGLKKQNSGTLINHETSPLPYRVSSPSNASNYTENRSQSPMVAHILRQQKVITTESTPINDETSSSNGRMSRFDGYREGDLRIKPLVIETVNSPSYNDRKREGRSPSILKNGPSSKNRCRSPSWEEHRKSDLYKTKDVLGNVIDLV</sequence>
<evidence type="ECO:0000313" key="2">
    <source>
        <dbReference type="Proteomes" id="UP000038045"/>
    </source>
</evidence>
<feature type="compositionally biased region" description="Polar residues" evidence="1">
    <location>
        <begin position="244"/>
        <end position="259"/>
    </location>
</feature>
<feature type="region of interest" description="Disordered" evidence="1">
    <location>
        <begin position="314"/>
        <end position="347"/>
    </location>
</feature>
<feature type="region of interest" description="Disordered" evidence="1">
    <location>
        <begin position="61"/>
        <end position="85"/>
    </location>
</feature>
<protein>
    <submittedName>
        <fullName evidence="3">ZM domain-containing protein</fullName>
    </submittedName>
</protein>
<dbReference type="AlphaFoldDB" id="A0A0N4Z1Q9"/>
<keyword evidence="2" id="KW-1185">Reference proteome</keyword>
<feature type="region of interest" description="Disordered" evidence="1">
    <location>
        <begin position="231"/>
        <end position="259"/>
    </location>
</feature>
<feature type="compositionally biased region" description="Polar residues" evidence="1">
    <location>
        <begin position="68"/>
        <end position="81"/>
    </location>
</feature>
<dbReference type="Proteomes" id="UP000038045">
    <property type="component" value="Unplaced"/>
</dbReference>
<proteinExistence type="predicted"/>
<evidence type="ECO:0000256" key="1">
    <source>
        <dbReference type="SAM" id="MobiDB-lite"/>
    </source>
</evidence>
<reference evidence="3" key="1">
    <citation type="submission" date="2017-02" db="UniProtKB">
        <authorList>
            <consortium name="WormBaseParasite"/>
        </authorList>
    </citation>
    <scope>IDENTIFICATION</scope>
</reference>
<accession>A0A0N4Z1Q9</accession>
<name>A0A0N4Z1Q9_PARTI</name>
<dbReference type="WBParaSite" id="PTRK_0000080500.1">
    <property type="protein sequence ID" value="PTRK_0000080500.1"/>
    <property type="gene ID" value="PTRK_0000080500"/>
</dbReference>